<dbReference type="Pfam" id="PF01520">
    <property type="entry name" value="Amidase_3"/>
    <property type="match status" value="1"/>
</dbReference>
<dbReference type="SUPFAM" id="SSF53187">
    <property type="entry name" value="Zn-dependent exopeptidases"/>
    <property type="match status" value="1"/>
</dbReference>
<protein>
    <submittedName>
        <fullName evidence="4">N-acetylmuramoyl-L-alanine amidase CwlD</fullName>
        <ecNumber evidence="4">3.5.1.28</ecNumber>
    </submittedName>
</protein>
<evidence type="ECO:0000259" key="3">
    <source>
        <dbReference type="SMART" id="SM00646"/>
    </source>
</evidence>
<dbReference type="RefSeq" id="WP_211143616.1">
    <property type="nucleotide sequence ID" value="NZ_JAEEGB010000020.1"/>
</dbReference>
<dbReference type="CDD" id="cd02696">
    <property type="entry name" value="MurNAc-LAA"/>
    <property type="match status" value="1"/>
</dbReference>
<dbReference type="Proteomes" id="UP000622687">
    <property type="component" value="Unassembled WGS sequence"/>
</dbReference>
<sequence length="237" mass="27389">MKFKNAKLLIVIFIVFLGLASIFYANARYAIIADNRKINKENENKIILIDPGHGGIDGGAVSPTGTMEKDINLKISLKLRDRLVKDGYKVIMTREEDKGLYTDEGKIRKKKIEDLNNRCNIKKDTQCDMFISIHLNMFQESKYYGAQVWYSRNKDSQRLAKIIQDNLKKDLDINNNRQAKPALDSYKVLRCNDDMPGVLVECGFLSNQIEEQKLKSEEYQNKIAESIENSVKFYYNQ</sequence>
<dbReference type="InterPro" id="IPR002508">
    <property type="entry name" value="MurNAc-LAA_cat"/>
</dbReference>
<dbReference type="InterPro" id="IPR014234">
    <property type="entry name" value="Spore_CwlD"/>
</dbReference>
<comment type="caution">
    <text evidence="4">The sequence shown here is derived from an EMBL/GenBank/DDBJ whole genome shotgun (WGS) entry which is preliminary data.</text>
</comment>
<organism evidence="4 5">
    <name type="scientific">Clostridium aciditolerans</name>
    <dbReference type="NCBI Taxonomy" id="339861"/>
    <lineage>
        <taxon>Bacteria</taxon>
        <taxon>Bacillati</taxon>
        <taxon>Bacillota</taxon>
        <taxon>Clostridia</taxon>
        <taxon>Eubacteriales</taxon>
        <taxon>Clostridiaceae</taxon>
        <taxon>Clostridium</taxon>
    </lineage>
</organism>
<proteinExistence type="predicted"/>
<dbReference type="InterPro" id="IPR050695">
    <property type="entry name" value="N-acetylmuramoyl_amidase_3"/>
</dbReference>
<keyword evidence="1 4" id="KW-0378">Hydrolase</keyword>
<reference evidence="4" key="1">
    <citation type="submission" date="2020-12" db="EMBL/GenBank/DDBJ databases">
        <title>Clostridium thailandense sp. nov., a novel acetogenic bacterium isolated from peat land soil in Thailand.</title>
        <authorList>
            <person name="Chaikitkaew S."/>
            <person name="Birkeland N.K."/>
        </authorList>
    </citation>
    <scope>NUCLEOTIDE SEQUENCE</scope>
    <source>
        <strain evidence="4">DSM 17425</strain>
    </source>
</reference>
<dbReference type="AlphaFoldDB" id="A0A934I1B2"/>
<feature type="coiled-coil region" evidence="2">
    <location>
        <begin position="202"/>
        <end position="229"/>
    </location>
</feature>
<dbReference type="PANTHER" id="PTHR30404:SF0">
    <property type="entry name" value="N-ACETYLMURAMOYL-L-ALANINE AMIDASE AMIC"/>
    <property type="match status" value="1"/>
</dbReference>
<dbReference type="NCBIfam" id="TIGR02883">
    <property type="entry name" value="spore_cwlD"/>
    <property type="match status" value="1"/>
</dbReference>
<feature type="domain" description="MurNAc-LAA" evidence="3">
    <location>
        <begin position="119"/>
        <end position="232"/>
    </location>
</feature>
<dbReference type="EC" id="3.5.1.28" evidence="4"/>
<dbReference type="EMBL" id="JAEEGB010000020">
    <property type="protein sequence ID" value="MBI6874210.1"/>
    <property type="molecule type" value="Genomic_DNA"/>
</dbReference>
<keyword evidence="5" id="KW-1185">Reference proteome</keyword>
<dbReference type="Gene3D" id="3.40.630.40">
    <property type="entry name" value="Zn-dependent exopeptidases"/>
    <property type="match status" value="1"/>
</dbReference>
<evidence type="ECO:0000313" key="4">
    <source>
        <dbReference type="EMBL" id="MBI6874210.1"/>
    </source>
</evidence>
<dbReference type="GO" id="GO:0008745">
    <property type="term" value="F:N-acetylmuramoyl-L-alanine amidase activity"/>
    <property type="evidence" value="ECO:0007669"/>
    <property type="project" value="UniProtKB-EC"/>
</dbReference>
<name>A0A934I1B2_9CLOT</name>
<accession>A0A934I1B2</accession>
<evidence type="ECO:0000256" key="1">
    <source>
        <dbReference type="ARBA" id="ARBA00022801"/>
    </source>
</evidence>
<keyword evidence="2" id="KW-0175">Coiled coil</keyword>
<dbReference type="GO" id="GO:0030288">
    <property type="term" value="C:outer membrane-bounded periplasmic space"/>
    <property type="evidence" value="ECO:0007669"/>
    <property type="project" value="TreeGrafter"/>
</dbReference>
<evidence type="ECO:0000256" key="2">
    <source>
        <dbReference type="SAM" id="Coils"/>
    </source>
</evidence>
<gene>
    <name evidence="4" type="primary">cwlD</name>
    <name evidence="4" type="ORF">I6U51_16115</name>
</gene>
<dbReference type="PANTHER" id="PTHR30404">
    <property type="entry name" value="N-ACETYLMURAMOYL-L-ALANINE AMIDASE"/>
    <property type="match status" value="1"/>
</dbReference>
<dbReference type="SMART" id="SM00646">
    <property type="entry name" value="Ami_3"/>
    <property type="match status" value="1"/>
</dbReference>
<dbReference type="GO" id="GO:0009253">
    <property type="term" value="P:peptidoglycan catabolic process"/>
    <property type="evidence" value="ECO:0007669"/>
    <property type="project" value="InterPro"/>
</dbReference>
<evidence type="ECO:0000313" key="5">
    <source>
        <dbReference type="Proteomes" id="UP000622687"/>
    </source>
</evidence>